<comment type="catalytic activity">
    <reaction evidence="1">
        <text>ATP + protein L-histidine = ADP + protein N-phospho-L-histidine.</text>
        <dbReference type="EC" id="2.7.13.3"/>
    </reaction>
</comment>
<keyword evidence="10" id="KW-0812">Transmembrane</keyword>
<dbReference type="EMBL" id="CP038810">
    <property type="protein sequence ID" value="QBZ96966.1"/>
    <property type="molecule type" value="Genomic_DNA"/>
</dbReference>
<proteinExistence type="predicted"/>
<evidence type="ECO:0000313" key="13">
    <source>
        <dbReference type="Proteomes" id="UP000296862"/>
    </source>
</evidence>
<keyword evidence="8" id="KW-0902">Two-component regulatory system</keyword>
<feature type="transmembrane region" description="Helical" evidence="10">
    <location>
        <begin position="12"/>
        <end position="33"/>
    </location>
</feature>
<keyword evidence="3" id="KW-0597">Phosphoprotein</keyword>
<dbReference type="InterPro" id="IPR050482">
    <property type="entry name" value="Sensor_HK_TwoCompSys"/>
</dbReference>
<evidence type="ECO:0000256" key="8">
    <source>
        <dbReference type="ARBA" id="ARBA00023012"/>
    </source>
</evidence>
<evidence type="ECO:0000256" key="4">
    <source>
        <dbReference type="ARBA" id="ARBA00022679"/>
    </source>
</evidence>
<keyword evidence="10" id="KW-0472">Membrane</keyword>
<evidence type="ECO:0000256" key="5">
    <source>
        <dbReference type="ARBA" id="ARBA00022741"/>
    </source>
</evidence>
<dbReference type="CDD" id="cd16917">
    <property type="entry name" value="HATPase_UhpB-NarQ-NarX-like"/>
    <property type="match status" value="1"/>
</dbReference>
<evidence type="ECO:0000256" key="2">
    <source>
        <dbReference type="ARBA" id="ARBA00012438"/>
    </source>
</evidence>
<dbReference type="PROSITE" id="PS50293">
    <property type="entry name" value="TPR_REGION"/>
    <property type="match status" value="1"/>
</dbReference>
<dbReference type="InterPro" id="IPR036890">
    <property type="entry name" value="HATPase_C_sf"/>
</dbReference>
<dbReference type="Proteomes" id="UP000296862">
    <property type="component" value="Chromosome"/>
</dbReference>
<evidence type="ECO:0000256" key="6">
    <source>
        <dbReference type="ARBA" id="ARBA00022777"/>
    </source>
</evidence>
<dbReference type="InterPro" id="IPR003594">
    <property type="entry name" value="HATPase_dom"/>
</dbReference>
<dbReference type="InterPro" id="IPR011712">
    <property type="entry name" value="Sig_transdc_His_kin_sub3_dim/P"/>
</dbReference>
<accession>A0A4P7PR06</accession>
<dbReference type="Pfam" id="PF07730">
    <property type="entry name" value="HisKA_3"/>
    <property type="match status" value="1"/>
</dbReference>
<dbReference type="OrthoDB" id="977000at2"/>
<evidence type="ECO:0000313" key="12">
    <source>
        <dbReference type="EMBL" id="QBZ96966.1"/>
    </source>
</evidence>
<name>A0A4P7PR06_9FLAO</name>
<dbReference type="GO" id="GO:0046983">
    <property type="term" value="F:protein dimerization activity"/>
    <property type="evidence" value="ECO:0007669"/>
    <property type="project" value="InterPro"/>
</dbReference>
<organism evidence="12 13">
    <name type="scientific">Flavobacterium sangjuense</name>
    <dbReference type="NCBI Taxonomy" id="2518177"/>
    <lineage>
        <taxon>Bacteria</taxon>
        <taxon>Pseudomonadati</taxon>
        <taxon>Bacteroidota</taxon>
        <taxon>Flavobacteriia</taxon>
        <taxon>Flavobacteriales</taxon>
        <taxon>Flavobacteriaceae</taxon>
        <taxon>Flavobacterium</taxon>
    </lineage>
</organism>
<dbReference type="GO" id="GO:0000155">
    <property type="term" value="F:phosphorelay sensor kinase activity"/>
    <property type="evidence" value="ECO:0007669"/>
    <property type="project" value="InterPro"/>
</dbReference>
<dbReference type="AlphaFoldDB" id="A0A4P7PR06"/>
<dbReference type="SUPFAM" id="SSF55874">
    <property type="entry name" value="ATPase domain of HSP90 chaperone/DNA topoisomerase II/histidine kinase"/>
    <property type="match status" value="1"/>
</dbReference>
<dbReference type="KEGG" id="fsn:GS03_00451"/>
<dbReference type="EC" id="2.7.13.3" evidence="2"/>
<feature type="transmembrane region" description="Helical" evidence="10">
    <location>
        <begin position="434"/>
        <end position="451"/>
    </location>
</feature>
<dbReference type="PANTHER" id="PTHR24421:SF10">
    <property type="entry name" value="NITRATE_NITRITE SENSOR PROTEIN NARQ"/>
    <property type="match status" value="1"/>
</dbReference>
<keyword evidence="10" id="KW-1133">Transmembrane helix</keyword>
<dbReference type="Gene3D" id="3.30.565.10">
    <property type="entry name" value="Histidine kinase-like ATPase, C-terminal domain"/>
    <property type="match status" value="1"/>
</dbReference>
<gene>
    <name evidence="12" type="ORF">GS03_00451</name>
</gene>
<dbReference type="InterPro" id="IPR019734">
    <property type="entry name" value="TPR_rpt"/>
</dbReference>
<dbReference type="SMART" id="SM00028">
    <property type="entry name" value="TPR"/>
    <property type="match status" value="3"/>
</dbReference>
<keyword evidence="4" id="KW-0808">Transferase</keyword>
<protein>
    <recommendedName>
        <fullName evidence="2">histidine kinase</fullName>
        <ecNumber evidence="2">2.7.13.3</ecNumber>
    </recommendedName>
</protein>
<dbReference type="PROSITE" id="PS50005">
    <property type="entry name" value="TPR"/>
    <property type="match status" value="1"/>
</dbReference>
<dbReference type="InterPro" id="IPR011990">
    <property type="entry name" value="TPR-like_helical_dom_sf"/>
</dbReference>
<dbReference type="GO" id="GO:0016020">
    <property type="term" value="C:membrane"/>
    <property type="evidence" value="ECO:0007669"/>
    <property type="project" value="InterPro"/>
</dbReference>
<evidence type="ECO:0000256" key="3">
    <source>
        <dbReference type="ARBA" id="ARBA00022553"/>
    </source>
</evidence>
<dbReference type="PANTHER" id="PTHR24421">
    <property type="entry name" value="NITRATE/NITRITE SENSOR PROTEIN NARX-RELATED"/>
    <property type="match status" value="1"/>
</dbReference>
<reference evidence="12 13" key="1">
    <citation type="submission" date="2019-04" db="EMBL/GenBank/DDBJ databases">
        <title>Flavobacterium sp. GS03.</title>
        <authorList>
            <person name="Kim H."/>
        </authorList>
    </citation>
    <scope>NUCLEOTIDE SEQUENCE [LARGE SCALE GENOMIC DNA]</scope>
    <source>
        <strain evidence="12 13">GS03</strain>
    </source>
</reference>
<keyword evidence="9" id="KW-0802">TPR repeat</keyword>
<dbReference type="SMART" id="SM00387">
    <property type="entry name" value="HATPase_c"/>
    <property type="match status" value="1"/>
</dbReference>
<dbReference type="GO" id="GO:0005524">
    <property type="term" value="F:ATP binding"/>
    <property type="evidence" value="ECO:0007669"/>
    <property type="project" value="UniProtKB-KW"/>
</dbReference>
<evidence type="ECO:0000256" key="10">
    <source>
        <dbReference type="SAM" id="Phobius"/>
    </source>
</evidence>
<dbReference type="Gene3D" id="1.25.40.10">
    <property type="entry name" value="Tetratricopeptide repeat domain"/>
    <property type="match status" value="2"/>
</dbReference>
<dbReference type="Pfam" id="PF13424">
    <property type="entry name" value="TPR_12"/>
    <property type="match status" value="1"/>
</dbReference>
<evidence type="ECO:0000259" key="11">
    <source>
        <dbReference type="SMART" id="SM00387"/>
    </source>
</evidence>
<dbReference type="Pfam" id="PF02518">
    <property type="entry name" value="HATPase_c"/>
    <property type="match status" value="1"/>
</dbReference>
<feature type="domain" description="Histidine kinase/HSP90-like ATPase" evidence="11">
    <location>
        <begin position="597"/>
        <end position="689"/>
    </location>
</feature>
<evidence type="ECO:0000256" key="7">
    <source>
        <dbReference type="ARBA" id="ARBA00022840"/>
    </source>
</evidence>
<keyword evidence="5" id="KW-0547">Nucleotide-binding</keyword>
<keyword evidence="7" id="KW-0067">ATP-binding</keyword>
<evidence type="ECO:0000256" key="1">
    <source>
        <dbReference type="ARBA" id="ARBA00000085"/>
    </source>
</evidence>
<keyword evidence="6" id="KW-0418">Kinase</keyword>
<feature type="repeat" description="TPR" evidence="9">
    <location>
        <begin position="250"/>
        <end position="283"/>
    </location>
</feature>
<dbReference type="SUPFAM" id="SSF48452">
    <property type="entry name" value="TPR-like"/>
    <property type="match status" value="2"/>
</dbReference>
<evidence type="ECO:0000256" key="9">
    <source>
        <dbReference type="PROSITE-ProRule" id="PRU00339"/>
    </source>
</evidence>
<sequence length="697" mass="80555">MKIFTSFFYIYLLKLFFALRKIHLLIFLTVFLFNCNNHEDKTSKDNYIQKTEIYLKKIETSNSDKEALKLNDTAYIILVKAKNSSDKRKNLNQIIDNYFGLGEWNKYKASSQKLLKLSESSGDSVLIARSHRCLGNYYYNEHVLDSSFYHYLKSEKIYKNFNDIDYGVVLLKKGVVQLDANDFLGADLSLRKAYSILKKTEDYQRIYATLSSLGSVSSELKEYSRAIFYYQKALETIKTGKLQTSEHQEANSLNNLGLVYSDLKDYKKAIASYRKALSNDKLKVQNPELYSIIIDNLAYSELKSNNFANLPELFYNSLKYKNNLKNQSSKVVVYIHLSEYFSQVKDTLKAIEFSKQAINGSKKSNIPIFRIASLKQAANVDKKRSVQYSDEYIRISDSLQIAERNSKDRFSRIQFETKEIIQQNDVLENRNRNLLLIFVVTFILVALLFIVRAQRARTRELLFKQAQQKANEEIFNLMMSQQSIIDESRNKEKKRLAQDLHDGVLGRMFGLRLNLDSLNSSTDPDAPQKRNELLNELKTIEQDIREISHDLNREKLVLINNFVSIVHNLLEEQKSSHEAEVIYHIDTSINWDKIGNAIKINMYRILQEGLQNINKYANAKEIKVDISGDSENVFLKIQDDGIGFDVNKKSKGIGMQNMISRTNDCQGIIDITSKKDHGTTIIITIPTETKQLIEEQA</sequence>
<keyword evidence="13" id="KW-1185">Reference proteome</keyword>
<dbReference type="Gene3D" id="1.20.5.1930">
    <property type="match status" value="1"/>
</dbReference>